<proteinExistence type="predicted"/>
<dbReference type="PANTHER" id="PTHR30175">
    <property type="entry name" value="PHOSPHOTRANSFERASE SYSTEM TRANSPORT PROTEIN"/>
    <property type="match status" value="1"/>
</dbReference>
<keyword evidence="5 16" id="KW-0808">Transferase</keyword>
<reference evidence="16" key="1">
    <citation type="submission" date="2014-07" db="EMBL/GenBank/DDBJ databases">
        <authorList>
            <person name="Monot Marc"/>
        </authorList>
    </citation>
    <scope>NUCLEOTIDE SEQUENCE</scope>
    <source>
        <strain evidence="18">7032989</strain>
        <strain evidence="17">7032994</strain>
    </source>
</reference>
<dbReference type="NCBIfam" id="TIGR01995">
    <property type="entry name" value="PTS-II-ABC-beta"/>
    <property type="match status" value="1"/>
</dbReference>
<feature type="transmembrane region" description="Helical" evidence="12">
    <location>
        <begin position="426"/>
        <end position="448"/>
    </location>
</feature>
<dbReference type="PROSITE" id="PS51098">
    <property type="entry name" value="PTS_EIIB_TYPE_1"/>
    <property type="match status" value="1"/>
</dbReference>
<dbReference type="EMBL" id="LK932525">
    <property type="protein sequence ID" value="CDS88998.1"/>
    <property type="molecule type" value="Genomic_DNA"/>
</dbReference>
<feature type="active site" description="Phosphocysteine intermediate; for EIIB activity" evidence="11">
    <location>
        <position position="26"/>
    </location>
</feature>
<dbReference type="Gene3D" id="3.30.1360.60">
    <property type="entry name" value="Glucose permease domain IIB"/>
    <property type="match status" value="1"/>
</dbReference>
<dbReference type="FunFam" id="3.30.1360.60:FF:000001">
    <property type="entry name" value="PTS system glucose-specific IIBC component PtsG"/>
    <property type="match status" value="1"/>
</dbReference>
<dbReference type="InterPro" id="IPR013013">
    <property type="entry name" value="PTS_EIIC_1"/>
</dbReference>
<dbReference type="RefSeq" id="WP_021390299.1">
    <property type="nucleotide sequence ID" value="NZ_BBYB01000112.1"/>
</dbReference>
<feature type="transmembrane region" description="Helical" evidence="12">
    <location>
        <begin position="178"/>
        <end position="204"/>
    </location>
</feature>
<dbReference type="GO" id="GO:0009401">
    <property type="term" value="P:phosphoenolpyruvate-dependent sugar phosphotransferase system"/>
    <property type="evidence" value="ECO:0007669"/>
    <property type="project" value="UniProtKB-KW"/>
</dbReference>
<feature type="domain" description="PTS EIIC type-1" evidence="15">
    <location>
        <begin position="109"/>
        <end position="463"/>
    </location>
</feature>
<evidence type="ECO:0000256" key="2">
    <source>
        <dbReference type="ARBA" id="ARBA00022448"/>
    </source>
</evidence>
<evidence type="ECO:0000313" key="17">
    <source>
        <dbReference type="EMBL" id="CDS89627.1"/>
    </source>
</evidence>
<feature type="transmembrane region" description="Helical" evidence="12">
    <location>
        <begin position="103"/>
        <end position="134"/>
    </location>
</feature>
<feature type="transmembrane region" description="Helical" evidence="12">
    <location>
        <begin position="319"/>
        <end position="343"/>
    </location>
</feature>
<keyword evidence="6" id="KW-0598">Phosphotransferase system</keyword>
<keyword evidence="2" id="KW-0813">Transport</keyword>
<keyword evidence="4" id="KW-0762">Sugar transport</keyword>
<keyword evidence="3" id="KW-1003">Cell membrane</keyword>
<dbReference type="Pfam" id="PF00367">
    <property type="entry name" value="PTS_EIIB"/>
    <property type="match status" value="1"/>
</dbReference>
<feature type="transmembrane region" description="Helical" evidence="12">
    <location>
        <begin position="383"/>
        <end position="406"/>
    </location>
</feature>
<evidence type="ECO:0000313" key="16">
    <source>
        <dbReference type="EMBL" id="CDS88998.1"/>
    </source>
</evidence>
<evidence type="ECO:0000313" key="18">
    <source>
        <dbReference type="EMBL" id="CDT61208.1"/>
    </source>
</evidence>
<dbReference type="PROSITE" id="PS01035">
    <property type="entry name" value="PTS_EIIB_TYPE_1_CYS"/>
    <property type="match status" value="1"/>
</dbReference>
<dbReference type="NCBIfam" id="TIGR00830">
    <property type="entry name" value="PTBA"/>
    <property type="match status" value="1"/>
</dbReference>
<keyword evidence="10 12" id="KW-0472">Membrane</keyword>
<feature type="domain" description="PTS EIIB type-1" evidence="14">
    <location>
        <begin position="4"/>
        <end position="86"/>
    </location>
</feature>
<dbReference type="GO" id="GO:0005886">
    <property type="term" value="C:plasma membrane"/>
    <property type="evidence" value="ECO:0007669"/>
    <property type="project" value="UniProtKB-SubCell"/>
</dbReference>
<evidence type="ECO:0000259" key="15">
    <source>
        <dbReference type="PROSITE" id="PS51103"/>
    </source>
</evidence>
<sequence>MKYKDLNENIIKLIGEKENIKSVAHCVTRLRFTLNDRSIAQTEEIKKLKGVIDVVSNDVAYQIIIGTHVVDVYNEFMSMIGLSSSESSIKSERKKGIRGIKGIFNSIFVVVSETMTSVIEVLLAAGILASILALLNMSGILQSDSPTYQILDTLRSATFHFLPVLIAIASAKRLNVNPYIAVVLAVTLLSSSIDGVEGLSLFGINLQATTYANSFIPILLGVWAMGIIIEGLKKILPKALHYFLVPVLSLIITLSVTLTVFGPIGMWIGDGLNYACMFLIDTLGNWSVVALYAALQPLLIVFGAANFTMPISLNSVTTLGYDPIFMGAATISDIAVCGAMFGYFLKTRNKEQKQLFGTVSFSALMGVTEPSVFGVFMKYRRAFVAVMIGGGIGGLIAGLAQVKTYGMVWGLAALPTYLVGGEVSNFTFMIISVVVSFVAATAASYLLGIPSDEKEEVKGDNEKELELIINENNSRTISIGNVAKGQVIALGEVNDKAFSSGALGKGVGVIPSESKSTVISPVDGTITIVFPTKHAYGIVTDEGLEILIHIGIDTVNLDGKFFESLVTQNQRVKKGDALAVFESDKIIEEGFDSTIITVVTNTSDYLDVISSNDESEELLTVIV</sequence>
<dbReference type="InterPro" id="IPR018113">
    <property type="entry name" value="PTrfase_EIIB_Cys"/>
</dbReference>
<dbReference type="AlphaFoldDB" id="A0A069AE72"/>
<dbReference type="InterPro" id="IPR011055">
    <property type="entry name" value="Dup_hybrid_motif"/>
</dbReference>
<keyword evidence="8" id="KW-0418">Kinase</keyword>
<dbReference type="InterPro" id="IPR036878">
    <property type="entry name" value="Glu_permease_IIB"/>
</dbReference>
<dbReference type="InterPro" id="IPR001127">
    <property type="entry name" value="PTS_EIIA_1_perm"/>
</dbReference>
<dbReference type="EMBL" id="LK933294">
    <property type="protein sequence ID" value="CDT61208.1"/>
    <property type="molecule type" value="Genomic_DNA"/>
</dbReference>
<dbReference type="PANTHER" id="PTHR30175:SF1">
    <property type="entry name" value="PTS SYSTEM ARBUTIN-, CELLOBIOSE-, AND SALICIN-SPECIFIC EIIBC COMPONENT-RELATED"/>
    <property type="match status" value="1"/>
</dbReference>
<dbReference type="EC" id="2.7.1.69" evidence="16"/>
<dbReference type="CDD" id="cd00212">
    <property type="entry name" value="PTS_IIB_glc"/>
    <property type="match status" value="1"/>
</dbReference>
<accession>A0A069AE72</accession>
<dbReference type="PROSITE" id="PS51103">
    <property type="entry name" value="PTS_EIIC_TYPE_1"/>
    <property type="match status" value="1"/>
</dbReference>
<evidence type="ECO:0000256" key="8">
    <source>
        <dbReference type="ARBA" id="ARBA00022777"/>
    </source>
</evidence>
<dbReference type="GO" id="GO:0090589">
    <property type="term" value="F:protein-phosphocysteine-trehalose phosphotransferase system transporter activity"/>
    <property type="evidence" value="ECO:0007669"/>
    <property type="project" value="TreeGrafter"/>
</dbReference>
<dbReference type="PROSITE" id="PS00371">
    <property type="entry name" value="PTS_EIIA_TYPE_1_HIS"/>
    <property type="match status" value="1"/>
</dbReference>
<evidence type="ECO:0000256" key="6">
    <source>
        <dbReference type="ARBA" id="ARBA00022683"/>
    </source>
</evidence>
<dbReference type="GO" id="GO:0015771">
    <property type="term" value="P:trehalose transport"/>
    <property type="evidence" value="ECO:0007669"/>
    <property type="project" value="TreeGrafter"/>
</dbReference>
<evidence type="ECO:0000256" key="7">
    <source>
        <dbReference type="ARBA" id="ARBA00022692"/>
    </source>
</evidence>
<evidence type="ECO:0000256" key="5">
    <source>
        <dbReference type="ARBA" id="ARBA00022679"/>
    </source>
</evidence>
<evidence type="ECO:0000256" key="11">
    <source>
        <dbReference type="PROSITE-ProRule" id="PRU00421"/>
    </source>
</evidence>
<dbReference type="Pfam" id="PF00358">
    <property type="entry name" value="PTS_EIIA_1"/>
    <property type="match status" value="1"/>
</dbReference>
<keyword evidence="7 12" id="KW-0812">Transmembrane</keyword>
<dbReference type="GO" id="GO:0008982">
    <property type="term" value="F:protein-N(PI)-phosphohistidine-sugar phosphotransferase activity"/>
    <property type="evidence" value="ECO:0007669"/>
    <property type="project" value="InterPro"/>
</dbReference>
<evidence type="ECO:0000259" key="14">
    <source>
        <dbReference type="PROSITE" id="PS51098"/>
    </source>
</evidence>
<evidence type="ECO:0000256" key="3">
    <source>
        <dbReference type="ARBA" id="ARBA00022475"/>
    </source>
</evidence>
<evidence type="ECO:0000256" key="9">
    <source>
        <dbReference type="ARBA" id="ARBA00022989"/>
    </source>
</evidence>
<dbReference type="GO" id="GO:0016301">
    <property type="term" value="F:kinase activity"/>
    <property type="evidence" value="ECO:0007669"/>
    <property type="project" value="UniProtKB-KW"/>
</dbReference>
<protein>
    <submittedName>
        <fullName evidence="16">PTS system, beta-glucoside-specific IIABC component</fullName>
        <ecNumber evidence="16">2.7.1.69</ecNumber>
    </submittedName>
</protein>
<dbReference type="Gene3D" id="2.70.70.10">
    <property type="entry name" value="Glucose Permease (Domain IIA)"/>
    <property type="match status" value="1"/>
</dbReference>
<evidence type="ECO:0000256" key="12">
    <source>
        <dbReference type="SAM" id="Phobius"/>
    </source>
</evidence>
<evidence type="ECO:0000256" key="1">
    <source>
        <dbReference type="ARBA" id="ARBA00004651"/>
    </source>
</evidence>
<dbReference type="SUPFAM" id="SSF51261">
    <property type="entry name" value="Duplicated hybrid motif"/>
    <property type="match status" value="1"/>
</dbReference>
<dbReference type="InterPro" id="IPR011297">
    <property type="entry name" value="PTS_IIABC_b_glu"/>
</dbReference>
<evidence type="ECO:0000256" key="10">
    <source>
        <dbReference type="ARBA" id="ARBA00023136"/>
    </source>
</evidence>
<evidence type="ECO:0000259" key="13">
    <source>
        <dbReference type="PROSITE" id="PS51093"/>
    </source>
</evidence>
<keyword evidence="9 12" id="KW-1133">Transmembrane helix</keyword>
<name>A0A069AE72_CLODI</name>
<dbReference type="InterPro" id="IPR001996">
    <property type="entry name" value="PTS_IIB_1"/>
</dbReference>
<organism evidence="16">
    <name type="scientific">Clostridioides difficile</name>
    <name type="common">Peptoclostridium difficile</name>
    <dbReference type="NCBI Taxonomy" id="1496"/>
    <lineage>
        <taxon>Bacteria</taxon>
        <taxon>Bacillati</taxon>
        <taxon>Bacillota</taxon>
        <taxon>Clostridia</taxon>
        <taxon>Peptostreptococcales</taxon>
        <taxon>Peptostreptococcaceae</taxon>
        <taxon>Clostridioides</taxon>
    </lineage>
</organism>
<evidence type="ECO:0000256" key="4">
    <source>
        <dbReference type="ARBA" id="ARBA00022597"/>
    </source>
</evidence>
<dbReference type="PROSITE" id="PS51093">
    <property type="entry name" value="PTS_EIIA_TYPE_1"/>
    <property type="match status" value="1"/>
</dbReference>
<dbReference type="SUPFAM" id="SSF55604">
    <property type="entry name" value="Glucose permease domain IIB"/>
    <property type="match status" value="1"/>
</dbReference>
<dbReference type="Pfam" id="PF02378">
    <property type="entry name" value="PTS_EIIC"/>
    <property type="match status" value="1"/>
</dbReference>
<comment type="subcellular location">
    <subcellularLocation>
        <location evidence="1">Cell membrane</location>
        <topology evidence="1">Multi-pass membrane protein</topology>
    </subcellularLocation>
</comment>
<gene>
    <name evidence="16" type="primary">bglF</name>
    <name evidence="18" type="ORF">BN1095_600045</name>
    <name evidence="16" type="ORF">BN1096_700288</name>
    <name evidence="17" type="ORF">BN1097_710286</name>
</gene>
<feature type="transmembrane region" description="Helical" evidence="12">
    <location>
        <begin position="288"/>
        <end position="307"/>
    </location>
</feature>
<feature type="transmembrane region" description="Helical" evidence="12">
    <location>
        <begin position="210"/>
        <end position="229"/>
    </location>
</feature>
<feature type="domain" description="PTS EIIA type-1" evidence="13">
    <location>
        <begin position="495"/>
        <end position="601"/>
    </location>
</feature>
<dbReference type="InterPro" id="IPR050558">
    <property type="entry name" value="PTS_Sugar-Specific_Components"/>
</dbReference>
<feature type="transmembrane region" description="Helical" evidence="12">
    <location>
        <begin position="241"/>
        <end position="268"/>
    </location>
</feature>
<dbReference type="EMBL" id="LK932411">
    <property type="protein sequence ID" value="CDS89627.1"/>
    <property type="molecule type" value="Genomic_DNA"/>
</dbReference>
<dbReference type="InterPro" id="IPR003352">
    <property type="entry name" value="PTS_EIIC"/>
</dbReference>